<feature type="region of interest" description="Disordered" evidence="1">
    <location>
        <begin position="1"/>
        <end position="57"/>
    </location>
</feature>
<reference evidence="2 4" key="1">
    <citation type="journal article" date="2011" name="Nature">
        <title>The Medicago genome provides insight into the evolution of rhizobial symbioses.</title>
        <authorList>
            <person name="Young N.D."/>
            <person name="Debelle F."/>
            <person name="Oldroyd G.E."/>
            <person name="Geurts R."/>
            <person name="Cannon S.B."/>
            <person name="Udvardi M.K."/>
            <person name="Benedito V.A."/>
            <person name="Mayer K.F."/>
            <person name="Gouzy J."/>
            <person name="Schoof H."/>
            <person name="Van de Peer Y."/>
            <person name="Proost S."/>
            <person name="Cook D.R."/>
            <person name="Meyers B.C."/>
            <person name="Spannagl M."/>
            <person name="Cheung F."/>
            <person name="De Mita S."/>
            <person name="Krishnakumar V."/>
            <person name="Gundlach H."/>
            <person name="Zhou S."/>
            <person name="Mudge J."/>
            <person name="Bharti A.K."/>
            <person name="Murray J.D."/>
            <person name="Naoumkina M.A."/>
            <person name="Rosen B."/>
            <person name="Silverstein K.A."/>
            <person name="Tang H."/>
            <person name="Rombauts S."/>
            <person name="Zhao P.X."/>
            <person name="Zhou P."/>
            <person name="Barbe V."/>
            <person name="Bardou P."/>
            <person name="Bechner M."/>
            <person name="Bellec A."/>
            <person name="Berger A."/>
            <person name="Berges H."/>
            <person name="Bidwell S."/>
            <person name="Bisseling T."/>
            <person name="Choisne N."/>
            <person name="Couloux A."/>
            <person name="Denny R."/>
            <person name="Deshpande S."/>
            <person name="Dai X."/>
            <person name="Doyle J.J."/>
            <person name="Dudez A.M."/>
            <person name="Farmer A.D."/>
            <person name="Fouteau S."/>
            <person name="Franken C."/>
            <person name="Gibelin C."/>
            <person name="Gish J."/>
            <person name="Goldstein S."/>
            <person name="Gonzalez A.J."/>
            <person name="Green P.J."/>
            <person name="Hallab A."/>
            <person name="Hartog M."/>
            <person name="Hua A."/>
            <person name="Humphray S.J."/>
            <person name="Jeong D.H."/>
            <person name="Jing Y."/>
            <person name="Jocker A."/>
            <person name="Kenton S.M."/>
            <person name="Kim D.J."/>
            <person name="Klee K."/>
            <person name="Lai H."/>
            <person name="Lang C."/>
            <person name="Lin S."/>
            <person name="Macmil S.L."/>
            <person name="Magdelenat G."/>
            <person name="Matthews L."/>
            <person name="McCorrison J."/>
            <person name="Monaghan E.L."/>
            <person name="Mun J.H."/>
            <person name="Najar F.Z."/>
            <person name="Nicholson C."/>
            <person name="Noirot C."/>
            <person name="O'Bleness M."/>
            <person name="Paule C.R."/>
            <person name="Poulain J."/>
            <person name="Prion F."/>
            <person name="Qin B."/>
            <person name="Qu C."/>
            <person name="Retzel E.F."/>
            <person name="Riddle C."/>
            <person name="Sallet E."/>
            <person name="Samain S."/>
            <person name="Samson N."/>
            <person name="Sanders I."/>
            <person name="Saurat O."/>
            <person name="Scarpelli C."/>
            <person name="Schiex T."/>
            <person name="Segurens B."/>
            <person name="Severin A.J."/>
            <person name="Sherrier D.J."/>
            <person name="Shi R."/>
            <person name="Sims S."/>
            <person name="Singer S.R."/>
            <person name="Sinharoy S."/>
            <person name="Sterck L."/>
            <person name="Viollet A."/>
            <person name="Wang B.B."/>
            <person name="Wang K."/>
            <person name="Wang M."/>
            <person name="Wang X."/>
            <person name="Warfsmann J."/>
            <person name="Weissenbach J."/>
            <person name="White D.D."/>
            <person name="White J.D."/>
            <person name="Wiley G.B."/>
            <person name="Wincker P."/>
            <person name="Xing Y."/>
            <person name="Yang L."/>
            <person name="Yao Z."/>
            <person name="Ying F."/>
            <person name="Zhai J."/>
            <person name="Zhou L."/>
            <person name="Zuber A."/>
            <person name="Denarie J."/>
            <person name="Dixon R.A."/>
            <person name="May G.D."/>
            <person name="Schwartz D.C."/>
            <person name="Rogers J."/>
            <person name="Quetier F."/>
            <person name="Town C.D."/>
            <person name="Roe B.A."/>
        </authorList>
    </citation>
    <scope>NUCLEOTIDE SEQUENCE [LARGE SCALE GENOMIC DNA]</scope>
    <source>
        <strain evidence="2">A17</strain>
        <strain evidence="3 4">cv. Jemalong A17</strain>
    </source>
</reference>
<dbReference type="Proteomes" id="UP000002051">
    <property type="component" value="Unassembled WGS sequence"/>
</dbReference>
<feature type="region of interest" description="Disordered" evidence="1">
    <location>
        <begin position="336"/>
        <end position="356"/>
    </location>
</feature>
<evidence type="ECO:0000256" key="1">
    <source>
        <dbReference type="SAM" id="MobiDB-lite"/>
    </source>
</evidence>
<gene>
    <name evidence="2" type="ordered locus">MTR_1g052285</name>
</gene>
<dbReference type="HOGENOM" id="CLU_500026_0_0_1"/>
<protein>
    <submittedName>
        <fullName evidence="2 3">Uncharacterized protein</fullName>
    </submittedName>
</protein>
<evidence type="ECO:0000313" key="4">
    <source>
        <dbReference type="Proteomes" id="UP000002051"/>
    </source>
</evidence>
<feature type="compositionally biased region" description="Low complexity" evidence="1">
    <location>
        <begin position="30"/>
        <end position="43"/>
    </location>
</feature>
<dbReference type="EnsemblPlants" id="KEH41558">
    <property type="protein sequence ID" value="KEH41558"/>
    <property type="gene ID" value="MTR_1g052285"/>
</dbReference>
<organism evidence="2 4">
    <name type="scientific">Medicago truncatula</name>
    <name type="common">Barrel medic</name>
    <name type="synonym">Medicago tribuloides</name>
    <dbReference type="NCBI Taxonomy" id="3880"/>
    <lineage>
        <taxon>Eukaryota</taxon>
        <taxon>Viridiplantae</taxon>
        <taxon>Streptophyta</taxon>
        <taxon>Embryophyta</taxon>
        <taxon>Tracheophyta</taxon>
        <taxon>Spermatophyta</taxon>
        <taxon>Magnoliopsida</taxon>
        <taxon>eudicotyledons</taxon>
        <taxon>Gunneridae</taxon>
        <taxon>Pentapetalae</taxon>
        <taxon>rosids</taxon>
        <taxon>fabids</taxon>
        <taxon>Fabales</taxon>
        <taxon>Fabaceae</taxon>
        <taxon>Papilionoideae</taxon>
        <taxon>50 kb inversion clade</taxon>
        <taxon>NPAAA clade</taxon>
        <taxon>Hologalegina</taxon>
        <taxon>IRL clade</taxon>
        <taxon>Trifolieae</taxon>
        <taxon>Medicago</taxon>
    </lineage>
</organism>
<sequence length="637" mass="70569">MTRPPPTPNTATSNPATASGVETNPPVPPGVTQSSQTGTTTPVIEPVLTPTGNTTAAQTSQATLSNIMAAYTSRAIPATSMATQTSQTMGSASSQGFFNHGTGRRAPYGMPTSLMQNLQTSPSVSSESLNAPMPQLFNIGESIPFRTSQQPFIPFGLPQRSLTNASLSALRQQMEETNHEMVNLVTQHVGTVINPLIGDTNNSYQPLSLQMERIANFLGAPLVRVIPATQNANARQRENHVEEQVNQVPGSQAQEVQPAIPEEPVRAPIIVNRHQNADQGQVERLKAEKARRNRFPKKEKVAYVDTGDSDPEFDWGSDTVEDNEINLAELKDGPPYTCKLLRPSNGKNHEEPKNDKYPPKTYTFDVSKCEEIFDLLVTDGIILVPENMKLPPFERRKKRGFCKFHGVLGHNLSLCTRFRDSVHKALDEGRLKFGEKTKQPMQVDVEPSKKVDSICHRAVDNELPIGAQSLKETPPNDVEMVAEDHQFDDTMVTEDQFTENMKVAYLKVEEDLVDFLNRCKISNINAMLCPRCSAVFDKEAAKSIEGFQPQTKHKGGWTDNRPKFVFNKRGVPYKMKLTENLQSGNWKKTFSPPARSPTDAWVFSEGKKSGYSAPPTKWVKKMAPIPRQKDVGTKCVS</sequence>
<evidence type="ECO:0000313" key="3">
    <source>
        <dbReference type="EnsemblPlants" id="KEH41558"/>
    </source>
</evidence>
<evidence type="ECO:0000313" key="2">
    <source>
        <dbReference type="EMBL" id="KEH41558.1"/>
    </source>
</evidence>
<keyword evidence="4" id="KW-1185">Reference proteome</keyword>
<dbReference type="AlphaFoldDB" id="A0A072VJE4"/>
<proteinExistence type="predicted"/>
<feature type="compositionally biased region" description="Basic and acidic residues" evidence="1">
    <location>
        <begin position="347"/>
        <end position="356"/>
    </location>
</feature>
<accession>A0A072VJE4</accession>
<dbReference type="EMBL" id="CM001217">
    <property type="protein sequence ID" value="KEH41558.1"/>
    <property type="molecule type" value="Genomic_DNA"/>
</dbReference>
<feature type="compositionally biased region" description="Low complexity" evidence="1">
    <location>
        <begin position="9"/>
        <end position="19"/>
    </location>
</feature>
<name>A0A072VJE4_MEDTR</name>
<reference evidence="2 4" key="2">
    <citation type="journal article" date="2014" name="BMC Genomics">
        <title>An improved genome release (version Mt4.0) for the model legume Medicago truncatula.</title>
        <authorList>
            <person name="Tang H."/>
            <person name="Krishnakumar V."/>
            <person name="Bidwell S."/>
            <person name="Rosen B."/>
            <person name="Chan A."/>
            <person name="Zhou S."/>
            <person name="Gentzbittel L."/>
            <person name="Childs K.L."/>
            <person name="Yandell M."/>
            <person name="Gundlach H."/>
            <person name="Mayer K.F."/>
            <person name="Schwartz D.C."/>
            <person name="Town C.D."/>
        </authorList>
    </citation>
    <scope>GENOME REANNOTATION</scope>
    <source>
        <strain evidence="2">A17</strain>
        <strain evidence="3 4">cv. Jemalong A17</strain>
    </source>
</reference>
<reference evidence="3" key="3">
    <citation type="submission" date="2015-04" db="UniProtKB">
        <authorList>
            <consortium name="EnsemblPlants"/>
        </authorList>
    </citation>
    <scope>IDENTIFICATION</scope>
    <source>
        <strain evidence="3">cv. Jemalong A17</strain>
    </source>
</reference>